<sequence>MRLANIGVMVVVAIASVLGSVYRTLHAAELSVEEARRFALPLIESERIDGLSVGIIDGPRHFTFHLGAANDGQTEADDNTIYEIGSISKVFTGLLLADAVTKDPGMLERTPNSRDCEVRLPLWQDQSITWLDLATHQSGLPRLADNFTTGQSKDPYATYDSTKAIEFLRRHQLRRQPGTQHEYSNFAFSWLGYLLANRERVSYEQLLKHRITGPLEMTDTAITLAPNQSPRLATPHSSYGKETSYWDFADLPGAGGIRSSISDMMKFMHAQLDPLNSSLRETSELAWKQHNPGSENHLAMGLGWYIARDGNTRFHNGQTGGFHSAMFVNRKRSIAVVVLANTGPADEVDVLAERLTQRLAGIKVQPQKLSKATKVDRKAMANLVGRYELSPTFIFDVNVINDSLMVGITNQTTQEVFPITEVRWFYKGVDAELTFELGENGLAESLVLHQNGIQQTAKRID</sequence>
<evidence type="ECO:0000256" key="4">
    <source>
        <dbReference type="ARBA" id="ARBA00023251"/>
    </source>
</evidence>
<gene>
    <name evidence="8" type="primary">ampC</name>
    <name evidence="8" type="ORF">CA13_67160</name>
</gene>
<dbReference type="InterPro" id="IPR001586">
    <property type="entry name" value="Beta-lactam_class-C_AS"/>
</dbReference>
<evidence type="ECO:0000256" key="3">
    <source>
        <dbReference type="ARBA" id="ARBA00022801"/>
    </source>
</evidence>
<dbReference type="PROSITE" id="PS00336">
    <property type="entry name" value="BETA_LACTAMASE_C"/>
    <property type="match status" value="1"/>
</dbReference>
<comment type="caution">
    <text evidence="8">The sequence shown here is derived from an EMBL/GenBank/DDBJ whole genome shotgun (WGS) entry which is preliminary data.</text>
</comment>
<evidence type="ECO:0000256" key="2">
    <source>
        <dbReference type="ARBA" id="ARBA00007840"/>
    </source>
</evidence>
<proteinExistence type="inferred from homology"/>
<dbReference type="Pfam" id="PF11954">
    <property type="entry name" value="DUF3471"/>
    <property type="match status" value="1"/>
</dbReference>
<name>A0A5C5YMR6_9BACT</name>
<dbReference type="Gene3D" id="3.40.710.10">
    <property type="entry name" value="DD-peptidase/beta-lactamase superfamily"/>
    <property type="match status" value="1"/>
</dbReference>
<dbReference type="Pfam" id="PF00144">
    <property type="entry name" value="Beta-lactamase"/>
    <property type="match status" value="1"/>
</dbReference>
<dbReference type="OrthoDB" id="9803467at2"/>
<dbReference type="GO" id="GO:0017001">
    <property type="term" value="P:antibiotic catabolic process"/>
    <property type="evidence" value="ECO:0007669"/>
    <property type="project" value="InterPro"/>
</dbReference>
<dbReference type="Proteomes" id="UP000315010">
    <property type="component" value="Unassembled WGS sequence"/>
</dbReference>
<evidence type="ECO:0000259" key="7">
    <source>
        <dbReference type="Pfam" id="PF11954"/>
    </source>
</evidence>
<evidence type="ECO:0000313" key="9">
    <source>
        <dbReference type="Proteomes" id="UP000315010"/>
    </source>
</evidence>
<dbReference type="AlphaFoldDB" id="A0A5C5YMR6"/>
<keyword evidence="4 5" id="KW-0046">Antibiotic resistance</keyword>
<feature type="domain" description="Beta-lactamase-related" evidence="6">
    <location>
        <begin position="41"/>
        <end position="353"/>
    </location>
</feature>
<comment type="catalytic activity">
    <reaction evidence="1 5">
        <text>a beta-lactam + H2O = a substituted beta-amino acid</text>
        <dbReference type="Rhea" id="RHEA:20401"/>
        <dbReference type="ChEBI" id="CHEBI:15377"/>
        <dbReference type="ChEBI" id="CHEBI:35627"/>
        <dbReference type="ChEBI" id="CHEBI:140347"/>
        <dbReference type="EC" id="3.5.2.6"/>
    </reaction>
</comment>
<evidence type="ECO:0000259" key="6">
    <source>
        <dbReference type="Pfam" id="PF00144"/>
    </source>
</evidence>
<organism evidence="8 9">
    <name type="scientific">Novipirellula herctigrandis</name>
    <dbReference type="NCBI Taxonomy" id="2527986"/>
    <lineage>
        <taxon>Bacteria</taxon>
        <taxon>Pseudomonadati</taxon>
        <taxon>Planctomycetota</taxon>
        <taxon>Planctomycetia</taxon>
        <taxon>Pirellulales</taxon>
        <taxon>Pirellulaceae</taxon>
        <taxon>Novipirellula</taxon>
    </lineage>
</organism>
<dbReference type="RefSeq" id="WP_146404030.1">
    <property type="nucleotide sequence ID" value="NZ_SJPJ01000002.1"/>
</dbReference>
<dbReference type="GO" id="GO:0008800">
    <property type="term" value="F:beta-lactamase activity"/>
    <property type="evidence" value="ECO:0007669"/>
    <property type="project" value="UniProtKB-UniRule"/>
</dbReference>
<keyword evidence="9" id="KW-1185">Reference proteome</keyword>
<reference evidence="8 9" key="1">
    <citation type="submission" date="2019-02" db="EMBL/GenBank/DDBJ databases">
        <title>Deep-cultivation of Planctomycetes and their phenomic and genomic characterization uncovers novel biology.</title>
        <authorList>
            <person name="Wiegand S."/>
            <person name="Jogler M."/>
            <person name="Boedeker C."/>
            <person name="Pinto D."/>
            <person name="Vollmers J."/>
            <person name="Rivas-Marin E."/>
            <person name="Kohn T."/>
            <person name="Peeters S.H."/>
            <person name="Heuer A."/>
            <person name="Rast P."/>
            <person name="Oberbeckmann S."/>
            <person name="Bunk B."/>
            <person name="Jeske O."/>
            <person name="Meyerdierks A."/>
            <person name="Storesund J.E."/>
            <person name="Kallscheuer N."/>
            <person name="Luecker S."/>
            <person name="Lage O.M."/>
            <person name="Pohl T."/>
            <person name="Merkel B.J."/>
            <person name="Hornburger P."/>
            <person name="Mueller R.-W."/>
            <person name="Bruemmer F."/>
            <person name="Labrenz M."/>
            <person name="Spormann A.M."/>
            <person name="Op Den Camp H."/>
            <person name="Overmann J."/>
            <person name="Amann R."/>
            <person name="Jetten M.S.M."/>
            <person name="Mascher T."/>
            <person name="Medema M.H."/>
            <person name="Devos D.P."/>
            <person name="Kaster A.-K."/>
            <person name="Ovreas L."/>
            <person name="Rohde M."/>
            <person name="Galperin M.Y."/>
            <person name="Jogler C."/>
        </authorList>
    </citation>
    <scope>NUCLEOTIDE SEQUENCE [LARGE SCALE GENOMIC DNA]</scope>
    <source>
        <strain evidence="8 9">CA13</strain>
    </source>
</reference>
<dbReference type="PANTHER" id="PTHR46825:SF8">
    <property type="entry name" value="BETA-LACTAMASE-RELATED"/>
    <property type="match status" value="1"/>
</dbReference>
<evidence type="ECO:0000256" key="5">
    <source>
        <dbReference type="RuleBase" id="RU361140"/>
    </source>
</evidence>
<dbReference type="GO" id="GO:0046677">
    <property type="term" value="P:response to antibiotic"/>
    <property type="evidence" value="ECO:0007669"/>
    <property type="project" value="UniProtKB-UniRule"/>
</dbReference>
<comment type="similarity">
    <text evidence="2 5">Belongs to the class-C beta-lactamase family.</text>
</comment>
<dbReference type="GO" id="GO:0030288">
    <property type="term" value="C:outer membrane-bounded periplasmic space"/>
    <property type="evidence" value="ECO:0007669"/>
    <property type="project" value="InterPro"/>
</dbReference>
<evidence type="ECO:0000256" key="1">
    <source>
        <dbReference type="ARBA" id="ARBA00001526"/>
    </source>
</evidence>
<dbReference type="SUPFAM" id="SSF56601">
    <property type="entry name" value="beta-lactamase/transpeptidase-like"/>
    <property type="match status" value="1"/>
</dbReference>
<protein>
    <recommendedName>
        <fullName evidence="5">Beta-lactamase</fullName>
        <ecNumber evidence="5">3.5.2.6</ecNumber>
    </recommendedName>
</protein>
<dbReference type="InterPro" id="IPR012338">
    <property type="entry name" value="Beta-lactam/transpept-like"/>
</dbReference>
<dbReference type="EC" id="3.5.2.6" evidence="5"/>
<dbReference type="EMBL" id="SJPJ01000002">
    <property type="protein sequence ID" value="TWT76224.1"/>
    <property type="molecule type" value="Genomic_DNA"/>
</dbReference>
<accession>A0A5C5YMR6</accession>
<evidence type="ECO:0000313" key="8">
    <source>
        <dbReference type="EMBL" id="TWT76224.1"/>
    </source>
</evidence>
<dbReference type="InterPro" id="IPR021860">
    <property type="entry name" value="Peptidase_S12_Pab87-rel_C"/>
</dbReference>
<keyword evidence="3 5" id="KW-0378">Hydrolase</keyword>
<dbReference type="PANTHER" id="PTHR46825">
    <property type="entry name" value="D-ALANYL-D-ALANINE-CARBOXYPEPTIDASE/ENDOPEPTIDASE AMPH"/>
    <property type="match status" value="1"/>
</dbReference>
<dbReference type="InterPro" id="IPR050491">
    <property type="entry name" value="AmpC-like"/>
</dbReference>
<dbReference type="InterPro" id="IPR001466">
    <property type="entry name" value="Beta-lactam-related"/>
</dbReference>
<feature type="domain" description="Peptidase S12 Pab87-related C-terminal" evidence="7">
    <location>
        <begin position="371"/>
        <end position="449"/>
    </location>
</feature>